<proteinExistence type="predicted"/>
<dbReference type="EMBL" id="AP012320">
    <property type="protein sequence ID" value="BAL96421.1"/>
    <property type="molecule type" value="Genomic_DNA"/>
</dbReference>
<feature type="signal peptide" evidence="1">
    <location>
        <begin position="1"/>
        <end position="25"/>
    </location>
</feature>
<keyword evidence="1" id="KW-0732">Signal</keyword>
<feature type="chain" id="PRO_5003628466" description="PEP-CTERM sorting domain-containing protein" evidence="1">
    <location>
        <begin position="26"/>
        <end position="296"/>
    </location>
</feature>
<sequence length="296" mass="30745">MPHTFSFRLACLVAAAAIVPTAVNAETAVVWSSSNPALVTNAFAISQVVDGVEVTARGYVAEYDDTDPSKSTIIGPFSTSFADNHQIFGPRTASAGDNDSYGLGLFVAPTPGVAPTGVDYGGSTYIAGFDSGLCCSEAYLGDNPDVPGPPRHQKTDFTLISFSQPVDVARFNTATANAWWAAGWTAAPDLSGGLLAALSNASVVQGKGTQTDPFTHELAGFDAVSWLAIGYAPRVPGYEALGPYSPGDFFLYSVTMSPVPEAASAILETIGLAFVAAAVRRRSLPTGGRRALVVLR</sequence>
<evidence type="ECO:0000313" key="2">
    <source>
        <dbReference type="EMBL" id="BAL96421.1"/>
    </source>
</evidence>
<dbReference type="AlphaFoldDB" id="I0HTT4"/>
<dbReference type="RefSeq" id="WP_014429282.1">
    <property type="nucleotide sequence ID" value="NC_017075.1"/>
</dbReference>
<keyword evidence="3" id="KW-1185">Reference proteome</keyword>
<accession>I0HTT4</accession>
<dbReference type="HOGENOM" id="CLU_939693_0_0_4"/>
<gene>
    <name evidence="2" type="ordered locus">RGE_30820</name>
</gene>
<organism evidence="2 3">
    <name type="scientific">Rubrivivax gelatinosus (strain NBRC 100245 / IL144)</name>
    <dbReference type="NCBI Taxonomy" id="983917"/>
    <lineage>
        <taxon>Bacteria</taxon>
        <taxon>Pseudomonadati</taxon>
        <taxon>Pseudomonadota</taxon>
        <taxon>Betaproteobacteria</taxon>
        <taxon>Burkholderiales</taxon>
        <taxon>Sphaerotilaceae</taxon>
        <taxon>Rubrivivax</taxon>
    </lineage>
</organism>
<dbReference type="Proteomes" id="UP000007883">
    <property type="component" value="Chromosome"/>
</dbReference>
<reference evidence="2 3" key="1">
    <citation type="journal article" date="2012" name="J. Bacteriol.">
        <title>Complete genome sequence of phototrophic betaproteobacterium Rubrivivax gelatinosus IL144.</title>
        <authorList>
            <person name="Nagashima S."/>
            <person name="Kamimura A."/>
            <person name="Shimizu T."/>
            <person name="Nakamura-isaki S."/>
            <person name="Aono E."/>
            <person name="Sakamoto K."/>
            <person name="Ichikawa N."/>
            <person name="Nakazawa H."/>
            <person name="Sekine M."/>
            <person name="Yamazaki S."/>
            <person name="Fujita N."/>
            <person name="Shimada K."/>
            <person name="Hanada S."/>
            <person name="Nagashima K.V.P."/>
        </authorList>
    </citation>
    <scope>NUCLEOTIDE SEQUENCE [LARGE SCALE GENOMIC DNA]</scope>
    <source>
        <strain evidence="3">NBRC 100245 / IL144</strain>
    </source>
</reference>
<evidence type="ECO:0008006" key="4">
    <source>
        <dbReference type="Google" id="ProtNLM"/>
    </source>
</evidence>
<evidence type="ECO:0000313" key="3">
    <source>
        <dbReference type="Proteomes" id="UP000007883"/>
    </source>
</evidence>
<name>I0HTT4_RUBGI</name>
<dbReference type="KEGG" id="rge:RGE_30820"/>
<dbReference type="PATRIC" id="fig|983917.3.peg.3006"/>
<protein>
    <recommendedName>
        <fullName evidence="4">PEP-CTERM sorting domain-containing protein</fullName>
    </recommendedName>
</protein>
<evidence type="ECO:0000256" key="1">
    <source>
        <dbReference type="SAM" id="SignalP"/>
    </source>
</evidence>